<dbReference type="SUPFAM" id="SSF88713">
    <property type="entry name" value="Glycoside hydrolase/deacetylase"/>
    <property type="match status" value="1"/>
</dbReference>
<dbReference type="EMBL" id="CP043046">
    <property type="protein sequence ID" value="QEI05333.1"/>
    <property type="molecule type" value="Genomic_DNA"/>
</dbReference>
<dbReference type="InterPro" id="IPR011330">
    <property type="entry name" value="Glyco_hydro/deAcase_b/a-brl"/>
</dbReference>
<dbReference type="KEGG" id="pacr:FXN63_05360"/>
<reference evidence="1 2" key="1">
    <citation type="submission" date="2019-08" db="EMBL/GenBank/DDBJ databases">
        <title>Amphibian skin-associated Pigmentiphaga: genome sequence and occurrence across geography and hosts.</title>
        <authorList>
            <person name="Bletz M.C."/>
            <person name="Bunk B."/>
            <person name="Sproeer C."/>
            <person name="Biwer P."/>
            <person name="Reiter S."/>
            <person name="Rabemananjara F.C.E."/>
            <person name="Schulz S."/>
            <person name="Overmann J."/>
            <person name="Vences M."/>
        </authorList>
    </citation>
    <scope>NUCLEOTIDE SEQUENCE [LARGE SCALE GENOMIC DNA]</scope>
    <source>
        <strain evidence="1 2">Mada1488</strain>
    </source>
</reference>
<dbReference type="CDD" id="cd11374">
    <property type="entry name" value="CE4_u10"/>
    <property type="match status" value="1"/>
</dbReference>
<keyword evidence="2" id="KW-1185">Reference proteome</keyword>
<gene>
    <name evidence="1" type="ORF">FXN63_05360</name>
</gene>
<evidence type="ECO:0000313" key="1">
    <source>
        <dbReference type="EMBL" id="QEI05333.1"/>
    </source>
</evidence>
<proteinExistence type="predicted"/>
<dbReference type="Pfam" id="PF10096">
    <property type="entry name" value="DUF2334"/>
    <property type="match status" value="1"/>
</dbReference>
<dbReference type="Gene3D" id="3.20.20.370">
    <property type="entry name" value="Glycoside hydrolase/deacetylase"/>
    <property type="match status" value="1"/>
</dbReference>
<evidence type="ECO:0000313" key="2">
    <source>
        <dbReference type="Proteomes" id="UP000325161"/>
    </source>
</evidence>
<organism evidence="1 2">
    <name type="scientific">Pigmentiphaga aceris</name>
    <dbReference type="NCBI Taxonomy" id="1940612"/>
    <lineage>
        <taxon>Bacteria</taxon>
        <taxon>Pseudomonadati</taxon>
        <taxon>Pseudomonadota</taxon>
        <taxon>Betaproteobacteria</taxon>
        <taxon>Burkholderiales</taxon>
        <taxon>Alcaligenaceae</taxon>
        <taxon>Pigmentiphaga</taxon>
    </lineage>
</organism>
<dbReference type="RefSeq" id="WP_148813487.1">
    <property type="nucleotide sequence ID" value="NZ_CP043046.1"/>
</dbReference>
<dbReference type="Proteomes" id="UP000325161">
    <property type="component" value="Chromosome"/>
</dbReference>
<sequence length="284" mass="31389">MAPNASSTSPQIVSTLPARSLCIAIHDVSPATWAQSEYLLNALREVAPFPATLLVVPKYHRGTAAMDDPAFCARMSDCLAQGDELALHGYLHLDDQPINGTIDRIRRHVYTAGEGEFSSLSEALATHRLNLGRQWFERQGWPLHGFVAPAWLMSPGVWQALKALPFRYTTTLRRIYALPSCESMSAPSLVYSVRGAWRRAVSKQWVGALAKAQRNAPFLRFGLHPADAAYPAVVRHWQQLFEQALVDRVPVTKAMVAENMHQMMNTDARPTIAPHTAPANTSLG</sequence>
<name>A0A5C0AVF6_9BURK</name>
<dbReference type="InterPro" id="IPR018763">
    <property type="entry name" value="DUF2334"/>
</dbReference>
<dbReference type="GO" id="GO:0005975">
    <property type="term" value="P:carbohydrate metabolic process"/>
    <property type="evidence" value="ECO:0007669"/>
    <property type="project" value="InterPro"/>
</dbReference>
<accession>A0A5C0AVF6</accession>
<dbReference type="OrthoDB" id="9793440at2"/>
<dbReference type="AlphaFoldDB" id="A0A5C0AVF6"/>
<protein>
    <submittedName>
        <fullName evidence="1">DUF2334 domain-containing protein</fullName>
    </submittedName>
</protein>